<evidence type="ECO:0008006" key="4">
    <source>
        <dbReference type="Google" id="ProtNLM"/>
    </source>
</evidence>
<dbReference type="InterPro" id="IPR029032">
    <property type="entry name" value="AhpD-like"/>
</dbReference>
<evidence type="ECO:0000313" key="2">
    <source>
        <dbReference type="EMBL" id="SDS55548.1"/>
    </source>
</evidence>
<feature type="region of interest" description="Disordered" evidence="1">
    <location>
        <begin position="213"/>
        <end position="247"/>
    </location>
</feature>
<dbReference type="SUPFAM" id="SSF69118">
    <property type="entry name" value="AhpD-like"/>
    <property type="match status" value="1"/>
</dbReference>
<proteinExistence type="predicted"/>
<dbReference type="RefSeq" id="WP_197686123.1">
    <property type="nucleotide sequence ID" value="NZ_BOMJ01000070.1"/>
</dbReference>
<dbReference type="EMBL" id="LT629758">
    <property type="protein sequence ID" value="SDS55548.1"/>
    <property type="molecule type" value="Genomic_DNA"/>
</dbReference>
<evidence type="ECO:0000256" key="1">
    <source>
        <dbReference type="SAM" id="MobiDB-lite"/>
    </source>
</evidence>
<feature type="region of interest" description="Disordered" evidence="1">
    <location>
        <begin position="158"/>
        <end position="187"/>
    </location>
</feature>
<dbReference type="Gene3D" id="1.20.1290.10">
    <property type="entry name" value="AhpD-like"/>
    <property type="match status" value="1"/>
</dbReference>
<accession>A0A1H1T5U0</accession>
<dbReference type="STRING" id="113562.SAMN04489716_1044"/>
<protein>
    <recommendedName>
        <fullName evidence="4">Alkylhydroperoxidase family enzyme, contains CxxC motif</fullName>
    </recommendedName>
</protein>
<evidence type="ECO:0000313" key="3">
    <source>
        <dbReference type="Proteomes" id="UP000198688"/>
    </source>
</evidence>
<sequence>MRFLDPPNLSERARVLFDEDVSDMGYVMNGTMLWAYQPDTMAGLFDLMRQSIAGQRLGVRERGILITALASTFGDSYCSLAWGQKLAAAGVLLGHDEGLTDREQAMAGWGRQVARDPNRVGAADVQQLRDAGYDDAAVFVIAVFAALRIAFSTVNDALGPDRTRHWPRPSPMRSEPPSPTAERPTIGPPRCILSCEVLPAGMETALRWGCDPRSRSTRAWRRGRPAPTVAEDSDLRMADPAARGAPA</sequence>
<name>A0A1H1T5U0_9ACTN</name>
<feature type="compositionally biased region" description="Pro residues" evidence="1">
    <location>
        <begin position="168"/>
        <end position="179"/>
    </location>
</feature>
<reference evidence="2 3" key="1">
    <citation type="submission" date="2016-10" db="EMBL/GenBank/DDBJ databases">
        <authorList>
            <person name="de Groot N.N."/>
        </authorList>
    </citation>
    <scope>NUCLEOTIDE SEQUENCE [LARGE SCALE GENOMIC DNA]</scope>
    <source>
        <strain evidence="2 3">DSM 43941</strain>
    </source>
</reference>
<keyword evidence="3" id="KW-1185">Reference proteome</keyword>
<dbReference type="AlphaFoldDB" id="A0A1H1T5U0"/>
<organism evidence="2 3">
    <name type="scientific">Actinoplanes derwentensis</name>
    <dbReference type="NCBI Taxonomy" id="113562"/>
    <lineage>
        <taxon>Bacteria</taxon>
        <taxon>Bacillati</taxon>
        <taxon>Actinomycetota</taxon>
        <taxon>Actinomycetes</taxon>
        <taxon>Micromonosporales</taxon>
        <taxon>Micromonosporaceae</taxon>
        <taxon>Actinoplanes</taxon>
    </lineage>
</organism>
<gene>
    <name evidence="2" type="ORF">SAMN04489716_1044</name>
</gene>
<feature type="compositionally biased region" description="Basic residues" evidence="1">
    <location>
        <begin position="215"/>
        <end position="224"/>
    </location>
</feature>
<dbReference type="Proteomes" id="UP000198688">
    <property type="component" value="Chromosome I"/>
</dbReference>